<dbReference type="InterPro" id="IPR000092">
    <property type="entry name" value="Polyprenyl_synt"/>
</dbReference>
<dbReference type="Proteomes" id="UP001265746">
    <property type="component" value="Unassembled WGS sequence"/>
</dbReference>
<gene>
    <name evidence="4" type="ORF">N8I77_013265</name>
</gene>
<proteinExistence type="predicted"/>
<keyword evidence="5" id="KW-1185">Reference proteome</keyword>
<dbReference type="Pfam" id="PF00348">
    <property type="entry name" value="polyprenyl_synt"/>
    <property type="match status" value="1"/>
</dbReference>
<dbReference type="InterPro" id="IPR008949">
    <property type="entry name" value="Isoprenoid_synthase_dom_sf"/>
</dbReference>
<reference evidence="4" key="1">
    <citation type="submission" date="2023-06" db="EMBL/GenBank/DDBJ databases">
        <authorList>
            <person name="Noh H."/>
        </authorList>
    </citation>
    <scope>NUCLEOTIDE SEQUENCE</scope>
    <source>
        <strain evidence="4">DUCC20226</strain>
    </source>
</reference>
<dbReference type="PANTHER" id="PTHR12001">
    <property type="entry name" value="GERANYLGERANYL PYROPHOSPHATE SYNTHASE"/>
    <property type="match status" value="1"/>
</dbReference>
<dbReference type="GO" id="GO:0046165">
    <property type="term" value="P:alcohol biosynthetic process"/>
    <property type="evidence" value="ECO:0007669"/>
    <property type="project" value="UniProtKB-ARBA"/>
</dbReference>
<dbReference type="SUPFAM" id="SSF48576">
    <property type="entry name" value="Terpenoid synthases"/>
    <property type="match status" value="1"/>
</dbReference>
<dbReference type="PROSITE" id="PS00444">
    <property type="entry name" value="POLYPRENYL_SYNTHASE_2"/>
    <property type="match status" value="1"/>
</dbReference>
<dbReference type="GO" id="GO:0043386">
    <property type="term" value="P:mycotoxin biosynthetic process"/>
    <property type="evidence" value="ECO:0007669"/>
    <property type="project" value="UniProtKB-ARBA"/>
</dbReference>
<dbReference type="GO" id="GO:0004659">
    <property type="term" value="F:prenyltransferase activity"/>
    <property type="evidence" value="ECO:0007669"/>
    <property type="project" value="InterPro"/>
</dbReference>
<accession>A0AAD9S2E0</accession>
<dbReference type="GO" id="GO:0046872">
    <property type="term" value="F:metal ion binding"/>
    <property type="evidence" value="ECO:0007669"/>
    <property type="project" value="UniProtKB-KW"/>
</dbReference>
<comment type="caution">
    <text evidence="4">The sequence shown here is derived from an EMBL/GenBank/DDBJ whole genome shotgun (WGS) entry which is preliminary data.</text>
</comment>
<sequence>MTAPVKIQHNFLKCEDDATFDTFLVTSHVPLGEDRSSRYYIWDRATSFTGPMFQNHLQRKTTSRCVMPIEDFMTLLGRYFQIRDDYQNLVSGDYRTQKGLCEDLDEGKYSLPVIHALKQLDPVLQGLLQYRKQCGGMTTEMKYLAMDHLGERGSLLYTEKVLRCLEKALASHLAKLDDAAGLKNSGLAKILLKLQLG</sequence>
<evidence type="ECO:0000256" key="2">
    <source>
        <dbReference type="ARBA" id="ARBA00022723"/>
    </source>
</evidence>
<dbReference type="AlphaFoldDB" id="A0AAD9S2E0"/>
<dbReference type="EMBL" id="JAUJFL010000011">
    <property type="protein sequence ID" value="KAK2596371.1"/>
    <property type="molecule type" value="Genomic_DNA"/>
</dbReference>
<dbReference type="GO" id="GO:0008299">
    <property type="term" value="P:isoprenoid biosynthetic process"/>
    <property type="evidence" value="ECO:0007669"/>
    <property type="project" value="InterPro"/>
</dbReference>
<evidence type="ECO:0000313" key="5">
    <source>
        <dbReference type="Proteomes" id="UP001265746"/>
    </source>
</evidence>
<evidence type="ECO:0000256" key="1">
    <source>
        <dbReference type="ARBA" id="ARBA00022679"/>
    </source>
</evidence>
<keyword evidence="1" id="KW-0808">Transferase</keyword>
<keyword evidence="2" id="KW-0479">Metal-binding</keyword>
<dbReference type="Gene3D" id="1.10.600.10">
    <property type="entry name" value="Farnesyl Diphosphate Synthase"/>
    <property type="match status" value="1"/>
</dbReference>
<evidence type="ECO:0000313" key="4">
    <source>
        <dbReference type="EMBL" id="KAK2596371.1"/>
    </source>
</evidence>
<organism evidence="4 5">
    <name type="scientific">Phomopsis amygdali</name>
    <name type="common">Fusicoccum amygdali</name>
    <dbReference type="NCBI Taxonomy" id="1214568"/>
    <lineage>
        <taxon>Eukaryota</taxon>
        <taxon>Fungi</taxon>
        <taxon>Dikarya</taxon>
        <taxon>Ascomycota</taxon>
        <taxon>Pezizomycotina</taxon>
        <taxon>Sordariomycetes</taxon>
        <taxon>Sordariomycetidae</taxon>
        <taxon>Diaporthales</taxon>
        <taxon>Diaporthaceae</taxon>
        <taxon>Diaporthe</taxon>
    </lineage>
</organism>
<evidence type="ECO:0000256" key="3">
    <source>
        <dbReference type="ARBA" id="ARBA00022842"/>
    </source>
</evidence>
<protein>
    <submittedName>
        <fullName evidence="4">Uncharacterized protein</fullName>
    </submittedName>
</protein>
<dbReference type="PANTHER" id="PTHR12001:SF44">
    <property type="entry name" value="GERANYLGERANYL PYROPHOSPHATE SYNTHASE"/>
    <property type="match status" value="1"/>
</dbReference>
<keyword evidence="3" id="KW-0460">Magnesium</keyword>
<dbReference type="InterPro" id="IPR033749">
    <property type="entry name" value="Polyprenyl_synt_CS"/>
</dbReference>
<name>A0AAD9S2E0_PHOAM</name>